<dbReference type="Pfam" id="PF09631">
    <property type="entry name" value="Sen15"/>
    <property type="match status" value="2"/>
</dbReference>
<evidence type="ECO:0000313" key="5">
    <source>
        <dbReference type="EMBL" id="POY76363.1"/>
    </source>
</evidence>
<evidence type="ECO:0000259" key="4">
    <source>
        <dbReference type="Pfam" id="PF09631"/>
    </source>
</evidence>
<comment type="caution">
    <text evidence="5">The sequence shown here is derived from an EMBL/GenBank/DDBJ whole genome shotgun (WGS) entry which is preliminary data.</text>
</comment>
<dbReference type="Gene3D" id="3.40.1350.10">
    <property type="match status" value="1"/>
</dbReference>
<accession>A0A2S5BHZ0</accession>
<evidence type="ECO:0000313" key="6">
    <source>
        <dbReference type="Proteomes" id="UP000237144"/>
    </source>
</evidence>
<gene>
    <name evidence="5" type="ORF">BMF94_0560</name>
</gene>
<dbReference type="SUPFAM" id="SSF53032">
    <property type="entry name" value="tRNA-intron endonuclease catalytic domain-like"/>
    <property type="match status" value="1"/>
</dbReference>
<dbReference type="InterPro" id="IPR011856">
    <property type="entry name" value="tRNA_endonuc-like_dom_sf"/>
</dbReference>
<keyword evidence="6" id="KW-1185">Reference proteome</keyword>
<dbReference type="EMBL" id="PJQD01000005">
    <property type="protein sequence ID" value="POY76363.1"/>
    <property type="molecule type" value="Genomic_DNA"/>
</dbReference>
<feature type="domain" description="tRNA-splicing endonuclease subunit Sen15" evidence="4">
    <location>
        <begin position="28"/>
        <end position="93"/>
    </location>
</feature>
<proteinExistence type="inferred from homology"/>
<evidence type="ECO:0000256" key="2">
    <source>
        <dbReference type="ARBA" id="ARBA00022694"/>
    </source>
</evidence>
<dbReference type="InterPro" id="IPR018593">
    <property type="entry name" value="tRNA-endonuc_su_Sen15"/>
</dbReference>
<comment type="similarity">
    <text evidence="1">Belongs to the SEN15 family.</text>
</comment>
<dbReference type="AlphaFoldDB" id="A0A2S5BHZ0"/>
<dbReference type="GO" id="GO:0006388">
    <property type="term" value="P:tRNA splicing, via endonucleolytic cleavage and ligation"/>
    <property type="evidence" value="ECO:0007669"/>
    <property type="project" value="InterPro"/>
</dbReference>
<dbReference type="InterPro" id="IPR036167">
    <property type="entry name" value="tRNA_intron_Endo_cat-like_sf"/>
</dbReference>
<feature type="region of interest" description="Disordered" evidence="3">
    <location>
        <begin position="101"/>
        <end position="129"/>
    </location>
</feature>
<dbReference type="PANTHER" id="PTHR28582">
    <property type="entry name" value="TRNA-SPLICING ENDONUCLEASE SUBUNIT SEN15"/>
    <property type="match status" value="1"/>
</dbReference>
<dbReference type="GO" id="GO:0005634">
    <property type="term" value="C:nucleus"/>
    <property type="evidence" value="ECO:0007669"/>
    <property type="project" value="UniProtKB-ARBA"/>
</dbReference>
<feature type="domain" description="tRNA-splicing endonuclease subunit Sen15" evidence="4">
    <location>
        <begin position="131"/>
        <end position="160"/>
    </location>
</feature>
<evidence type="ECO:0000256" key="1">
    <source>
        <dbReference type="ARBA" id="ARBA00006091"/>
    </source>
</evidence>
<dbReference type="PANTHER" id="PTHR28582:SF1">
    <property type="entry name" value="TRNA-SPLICING ENDONUCLEASE SUBUNIT SEN15"/>
    <property type="match status" value="1"/>
</dbReference>
<dbReference type="STRING" id="741276.A0A2S5BHZ0"/>
<name>A0A2S5BHZ0_9BASI</name>
<dbReference type="GO" id="GO:0003676">
    <property type="term" value="F:nucleic acid binding"/>
    <property type="evidence" value="ECO:0007669"/>
    <property type="project" value="InterPro"/>
</dbReference>
<sequence>MAANHPLAPLVLPACKRFPLQAAALFQTTVDLSLAQQWKDVEVVDLDECGCAIIKGRPLKSNPTSPPSFVYPMGLQTPTSLRQLTSVIRAIATRFPSATAATSADSASETAPTVSVTDAESSDPTSAATPTTTTVYLAMVEKDSSIVYYVLRNGVVSPKEVPE</sequence>
<reference evidence="5 6" key="1">
    <citation type="journal article" date="2018" name="Front. Microbiol.">
        <title>Prospects for Fungal Bioremediation of Acidic Radioactive Waste Sites: Characterization and Genome Sequence of Rhodotorula taiwanensis MD1149.</title>
        <authorList>
            <person name="Tkavc R."/>
            <person name="Matrosova V.Y."/>
            <person name="Grichenko O.E."/>
            <person name="Gostincar C."/>
            <person name="Volpe R.P."/>
            <person name="Klimenkova P."/>
            <person name="Gaidamakova E.K."/>
            <person name="Zhou C.E."/>
            <person name="Stewart B.J."/>
            <person name="Lyman M.G."/>
            <person name="Malfatti S.A."/>
            <person name="Rubinfeld B."/>
            <person name="Courtot M."/>
            <person name="Singh J."/>
            <person name="Dalgard C.L."/>
            <person name="Hamilton T."/>
            <person name="Frey K.G."/>
            <person name="Gunde-Cimerman N."/>
            <person name="Dugan L."/>
            <person name="Daly M.J."/>
        </authorList>
    </citation>
    <scope>NUCLEOTIDE SEQUENCE [LARGE SCALE GENOMIC DNA]</scope>
    <source>
        <strain evidence="5 6">MD1149</strain>
    </source>
</reference>
<evidence type="ECO:0000256" key="3">
    <source>
        <dbReference type="SAM" id="MobiDB-lite"/>
    </source>
</evidence>
<keyword evidence="2" id="KW-0819">tRNA processing</keyword>
<protein>
    <recommendedName>
        <fullName evidence="4">tRNA-splicing endonuclease subunit Sen15 domain-containing protein</fullName>
    </recommendedName>
</protein>
<dbReference type="OrthoDB" id="10002170at2759"/>
<dbReference type="Proteomes" id="UP000237144">
    <property type="component" value="Unassembled WGS sequence"/>
</dbReference>
<organism evidence="5 6">
    <name type="scientific">Rhodotorula taiwanensis</name>
    <dbReference type="NCBI Taxonomy" id="741276"/>
    <lineage>
        <taxon>Eukaryota</taxon>
        <taxon>Fungi</taxon>
        <taxon>Dikarya</taxon>
        <taxon>Basidiomycota</taxon>
        <taxon>Pucciniomycotina</taxon>
        <taxon>Microbotryomycetes</taxon>
        <taxon>Sporidiobolales</taxon>
        <taxon>Sporidiobolaceae</taxon>
        <taxon>Rhodotorula</taxon>
    </lineage>
</organism>